<dbReference type="InterPro" id="IPR012340">
    <property type="entry name" value="NA-bd_OB-fold"/>
</dbReference>
<dbReference type="GO" id="GO:0043190">
    <property type="term" value="C:ATP-binding cassette (ABC) transporter complex"/>
    <property type="evidence" value="ECO:0007669"/>
    <property type="project" value="InterPro"/>
</dbReference>
<dbReference type="Gene3D" id="2.40.50.100">
    <property type="match status" value="1"/>
</dbReference>
<reference evidence="10 11" key="1">
    <citation type="submission" date="2017-07" db="EMBL/GenBank/DDBJ databases">
        <title>Whole genome sequence of Azospirillum brasilense 2A1, a potential biofertilizer strain.</title>
        <authorList>
            <person name="Fontana C.A."/>
            <person name="Toffoli L.M."/>
            <person name="Salazar S.M."/>
            <person name="Puglisi E."/>
            <person name="Pedraza R."/>
            <person name="Bassi D."/>
            <person name="Cocconcelli P.S."/>
        </authorList>
    </citation>
    <scope>NUCLEOTIDE SEQUENCE [LARGE SCALE GENOMIC DNA]</scope>
    <source>
        <strain evidence="10 11">2A1</strain>
        <plasmid evidence="10">unnamed</plasmid>
    </source>
</reference>
<sequence length="387" mass="41745">MISLPASAAPASAPAAVSAAASAVAAPAAAMVELRAITKRYGRFEALQRIDLSIAKGEFVTLLGPSGSGKTTLLNLIAGMIVPSSGQIVIDGRDATGLPTNRRGLGMVFQNYALMPHMTVFENIAFPLQVRGLARSEIKRKVTDVLDLIQLGHVADRRPRELSGGQQQRVSLARCIVYNPALILMDEPLGALDKKLREQMQLEIKRLHAELGITMLYVTHDQDEALTMSDRIVLMNGGRIEQEGPPDALYFKPETVFSAEFIGSSNLIPGEVEAVETGTVTLRTALGRFPVPAPDRTVRTGEPAVLLVRPENMELSDRADPTSVAGRIEDSILLGGVVRHFVRCTDGSTVIVQELNQPGRAGAHRDGVVRARWNAEHGRLLPPPPSR</sequence>
<evidence type="ECO:0000313" key="10">
    <source>
        <dbReference type="EMBL" id="OYD82866.1"/>
    </source>
</evidence>
<dbReference type="GO" id="GO:0016887">
    <property type="term" value="F:ATP hydrolysis activity"/>
    <property type="evidence" value="ECO:0007669"/>
    <property type="project" value="InterPro"/>
</dbReference>
<dbReference type="InterPro" id="IPR003593">
    <property type="entry name" value="AAA+_ATPase"/>
</dbReference>
<keyword evidence="3 7" id="KW-0547">Nucleotide-binding</keyword>
<comment type="subunit">
    <text evidence="7">The complex is composed of two ATP-binding proteins (PotA), two transmembrane proteins (PotB and PotC) and a solute-binding protein (PotD).</text>
</comment>
<evidence type="ECO:0000256" key="5">
    <source>
        <dbReference type="ARBA" id="ARBA00022967"/>
    </source>
</evidence>
<dbReference type="InterPro" id="IPR003439">
    <property type="entry name" value="ABC_transporter-like_ATP-bd"/>
</dbReference>
<evidence type="ECO:0000256" key="8">
    <source>
        <dbReference type="SAM" id="SignalP"/>
    </source>
</evidence>
<keyword evidence="10" id="KW-0614">Plasmid</keyword>
<dbReference type="InterPro" id="IPR005893">
    <property type="entry name" value="PotA-like"/>
</dbReference>
<dbReference type="InterPro" id="IPR050093">
    <property type="entry name" value="ABC_SmlMolc_Importer"/>
</dbReference>
<dbReference type="SMART" id="SM00382">
    <property type="entry name" value="AAA"/>
    <property type="match status" value="1"/>
</dbReference>
<dbReference type="InterPro" id="IPR013611">
    <property type="entry name" value="Transp-assoc_OB_typ2"/>
</dbReference>
<geneLocation type="plasmid" evidence="10">
    <name>unnamed</name>
</geneLocation>
<evidence type="ECO:0000256" key="2">
    <source>
        <dbReference type="ARBA" id="ARBA00022475"/>
    </source>
</evidence>
<evidence type="ECO:0000259" key="9">
    <source>
        <dbReference type="PROSITE" id="PS50893"/>
    </source>
</evidence>
<feature type="domain" description="ABC transporter" evidence="9">
    <location>
        <begin position="32"/>
        <end position="262"/>
    </location>
</feature>
<evidence type="ECO:0000256" key="1">
    <source>
        <dbReference type="ARBA" id="ARBA00022448"/>
    </source>
</evidence>
<dbReference type="InterPro" id="IPR027417">
    <property type="entry name" value="P-loop_NTPase"/>
</dbReference>
<keyword evidence="6 7" id="KW-0472">Membrane</keyword>
<dbReference type="GO" id="GO:0015417">
    <property type="term" value="F:ABC-type polyamine transporter activity"/>
    <property type="evidence" value="ECO:0007669"/>
    <property type="project" value="UniProtKB-EC"/>
</dbReference>
<proteinExistence type="inferred from homology"/>
<dbReference type="Proteomes" id="UP000215367">
    <property type="component" value="Unassembled WGS sequence"/>
</dbReference>
<keyword evidence="4 7" id="KW-0067">ATP-binding</keyword>
<dbReference type="Gene3D" id="3.40.50.300">
    <property type="entry name" value="P-loop containing nucleotide triphosphate hydrolases"/>
    <property type="match status" value="1"/>
</dbReference>
<dbReference type="Gene3D" id="2.40.50.140">
    <property type="entry name" value="Nucleic acid-binding proteins"/>
    <property type="match status" value="1"/>
</dbReference>
<evidence type="ECO:0000256" key="7">
    <source>
        <dbReference type="RuleBase" id="RU364083"/>
    </source>
</evidence>
<dbReference type="Pfam" id="PF00005">
    <property type="entry name" value="ABC_tran"/>
    <property type="match status" value="1"/>
</dbReference>
<dbReference type="InterPro" id="IPR017871">
    <property type="entry name" value="ABC_transporter-like_CS"/>
</dbReference>
<dbReference type="Pfam" id="PF08402">
    <property type="entry name" value="TOBE_2"/>
    <property type="match status" value="1"/>
</dbReference>
<dbReference type="PANTHER" id="PTHR42781">
    <property type="entry name" value="SPERMIDINE/PUTRESCINE IMPORT ATP-BINDING PROTEIN POTA"/>
    <property type="match status" value="1"/>
</dbReference>
<evidence type="ECO:0000256" key="4">
    <source>
        <dbReference type="ARBA" id="ARBA00022840"/>
    </source>
</evidence>
<evidence type="ECO:0000256" key="6">
    <source>
        <dbReference type="ARBA" id="ARBA00023136"/>
    </source>
</evidence>
<dbReference type="PROSITE" id="PS00211">
    <property type="entry name" value="ABC_TRANSPORTER_1"/>
    <property type="match status" value="1"/>
</dbReference>
<comment type="catalytic activity">
    <reaction evidence="7">
        <text>ATP + H2O + polyamine-[polyamine-binding protein]Side 1 = ADP + phosphate + polyamineSide 2 + [polyamine-binding protein]Side 1.</text>
        <dbReference type="EC" id="7.6.2.11"/>
    </reaction>
</comment>
<dbReference type="NCBIfam" id="TIGR01187">
    <property type="entry name" value="potA"/>
    <property type="match status" value="1"/>
</dbReference>
<dbReference type="SUPFAM" id="SSF50331">
    <property type="entry name" value="MOP-like"/>
    <property type="match status" value="1"/>
</dbReference>
<keyword evidence="2 7" id="KW-1003">Cell membrane</keyword>
<keyword evidence="1 7" id="KW-0813">Transport</keyword>
<dbReference type="InterPro" id="IPR008995">
    <property type="entry name" value="Mo/tungstate-bd_C_term_dom"/>
</dbReference>
<keyword evidence="5 7" id="KW-1278">Translocase</keyword>
<comment type="caution">
    <text evidence="10">The sequence shown here is derived from an EMBL/GenBank/DDBJ whole genome shotgun (WGS) entry which is preliminary data.</text>
</comment>
<accession>A0A235HAS4</accession>
<organism evidence="10 11">
    <name type="scientific">Azospirillum brasilense</name>
    <dbReference type="NCBI Taxonomy" id="192"/>
    <lineage>
        <taxon>Bacteria</taxon>
        <taxon>Pseudomonadati</taxon>
        <taxon>Pseudomonadota</taxon>
        <taxon>Alphaproteobacteria</taxon>
        <taxon>Rhodospirillales</taxon>
        <taxon>Azospirillaceae</taxon>
        <taxon>Azospirillum</taxon>
    </lineage>
</organism>
<dbReference type="GO" id="GO:0005524">
    <property type="term" value="F:ATP binding"/>
    <property type="evidence" value="ECO:0007669"/>
    <property type="project" value="UniProtKB-KW"/>
</dbReference>
<feature type="chain" id="PRO_5012737356" description="Spermidine/putrescine import ATP-binding protein PotA" evidence="8">
    <location>
        <begin position="26"/>
        <end position="387"/>
    </location>
</feature>
<dbReference type="EMBL" id="NOWT01000018">
    <property type="protein sequence ID" value="OYD82866.1"/>
    <property type="molecule type" value="Genomic_DNA"/>
</dbReference>
<keyword evidence="8" id="KW-0732">Signal</keyword>
<comment type="similarity">
    <text evidence="7">Belongs to the ABC transporter superfamily. Spermidine/putrescine importer (TC 3.A.1.11.1) family.</text>
</comment>
<dbReference type="PROSITE" id="PS50893">
    <property type="entry name" value="ABC_TRANSPORTER_2"/>
    <property type="match status" value="1"/>
</dbReference>
<protein>
    <recommendedName>
        <fullName evidence="7">Spermidine/putrescine import ATP-binding protein PotA</fullName>
        <ecNumber evidence="7">7.6.2.11</ecNumber>
    </recommendedName>
</protein>
<dbReference type="PANTHER" id="PTHR42781:SF4">
    <property type="entry name" value="SPERMIDINE_PUTRESCINE IMPORT ATP-BINDING PROTEIN POTA"/>
    <property type="match status" value="1"/>
</dbReference>
<evidence type="ECO:0000313" key="11">
    <source>
        <dbReference type="Proteomes" id="UP000215367"/>
    </source>
</evidence>
<dbReference type="EC" id="7.6.2.11" evidence="7"/>
<name>A0A235HAS4_AZOBR</name>
<evidence type="ECO:0000256" key="3">
    <source>
        <dbReference type="ARBA" id="ARBA00022741"/>
    </source>
</evidence>
<dbReference type="FunFam" id="3.40.50.300:FF:000042">
    <property type="entry name" value="Maltose/maltodextrin ABC transporter, ATP-binding protein"/>
    <property type="match status" value="1"/>
</dbReference>
<feature type="signal peptide" evidence="8">
    <location>
        <begin position="1"/>
        <end position="25"/>
    </location>
</feature>
<gene>
    <name evidence="7" type="primary">potA</name>
    <name evidence="10" type="ORF">CHT98_18405</name>
</gene>
<dbReference type="SUPFAM" id="SSF52540">
    <property type="entry name" value="P-loop containing nucleoside triphosphate hydrolases"/>
    <property type="match status" value="1"/>
</dbReference>
<dbReference type="AlphaFoldDB" id="A0A235HAS4"/>
<comment type="function">
    <text evidence="7">Part of the ABC transporter complex PotABCD involved in spermidine/putrescine import. Responsible for energy coupling to the transport system.</text>
</comment>